<dbReference type="AlphaFoldDB" id="A0A915KTX9"/>
<accession>A0A915KTX9</accession>
<sequence length="66" mass="7677">MIASVEFPAVENPSIKNSRKYIVSPDYYSQSEKAGDRVFHEHPFAFQHHSKSHFLLSKYQMTTDCI</sequence>
<evidence type="ECO:0000313" key="1">
    <source>
        <dbReference type="Proteomes" id="UP000887565"/>
    </source>
</evidence>
<dbReference type="Proteomes" id="UP000887565">
    <property type="component" value="Unplaced"/>
</dbReference>
<organism evidence="1 2">
    <name type="scientific">Romanomermis culicivorax</name>
    <name type="common">Nematode worm</name>
    <dbReference type="NCBI Taxonomy" id="13658"/>
    <lineage>
        <taxon>Eukaryota</taxon>
        <taxon>Metazoa</taxon>
        <taxon>Ecdysozoa</taxon>
        <taxon>Nematoda</taxon>
        <taxon>Enoplea</taxon>
        <taxon>Dorylaimia</taxon>
        <taxon>Mermithida</taxon>
        <taxon>Mermithoidea</taxon>
        <taxon>Mermithidae</taxon>
        <taxon>Romanomermis</taxon>
    </lineage>
</organism>
<proteinExistence type="predicted"/>
<evidence type="ECO:0000313" key="2">
    <source>
        <dbReference type="WBParaSite" id="nRc.2.0.1.t41587-RA"/>
    </source>
</evidence>
<reference evidence="2" key="1">
    <citation type="submission" date="2022-11" db="UniProtKB">
        <authorList>
            <consortium name="WormBaseParasite"/>
        </authorList>
    </citation>
    <scope>IDENTIFICATION</scope>
</reference>
<dbReference type="WBParaSite" id="nRc.2.0.1.t41587-RA">
    <property type="protein sequence ID" value="nRc.2.0.1.t41587-RA"/>
    <property type="gene ID" value="nRc.2.0.1.g41587"/>
</dbReference>
<keyword evidence="1" id="KW-1185">Reference proteome</keyword>
<name>A0A915KTX9_ROMCU</name>
<protein>
    <submittedName>
        <fullName evidence="2">Uncharacterized protein</fullName>
    </submittedName>
</protein>